<comment type="caution">
    <text evidence="1">The sequence shown here is derived from an EMBL/GenBank/DDBJ whole genome shotgun (WGS) entry which is preliminary data.</text>
</comment>
<dbReference type="PANTHER" id="PTHR12526:SF638">
    <property type="entry name" value="SPORE COAT PROTEIN SA"/>
    <property type="match status" value="1"/>
</dbReference>
<dbReference type="AlphaFoldDB" id="E1JXP3"/>
<dbReference type="SUPFAM" id="SSF53756">
    <property type="entry name" value="UDP-Glycosyltransferase/glycogen phosphorylase"/>
    <property type="match status" value="1"/>
</dbReference>
<dbReference type="Gene3D" id="3.40.50.2000">
    <property type="entry name" value="Glycogen Phosphorylase B"/>
    <property type="match status" value="2"/>
</dbReference>
<dbReference type="Proteomes" id="UP000006250">
    <property type="component" value="Unassembled WGS sequence"/>
</dbReference>
<dbReference type="eggNOG" id="COG0438">
    <property type="taxonomic scope" value="Bacteria"/>
</dbReference>
<dbReference type="PANTHER" id="PTHR12526">
    <property type="entry name" value="GLYCOSYLTRANSFERASE"/>
    <property type="match status" value="1"/>
</dbReference>
<dbReference type="OrthoDB" id="9814639at2"/>
<keyword evidence="2" id="KW-1185">Reference proteome</keyword>
<evidence type="ECO:0000313" key="2">
    <source>
        <dbReference type="Proteomes" id="UP000006250"/>
    </source>
</evidence>
<accession>E1JXP3</accession>
<protein>
    <submittedName>
        <fullName evidence="1">Glycosyl transferase group 1</fullName>
    </submittedName>
</protein>
<keyword evidence="1" id="KW-0808">Transferase</keyword>
<proteinExistence type="predicted"/>
<dbReference type="CDD" id="cd03801">
    <property type="entry name" value="GT4_PimA-like"/>
    <property type="match status" value="1"/>
</dbReference>
<gene>
    <name evidence="1" type="ORF">DesfrDRAFT_2392</name>
</gene>
<dbReference type="Pfam" id="PF13692">
    <property type="entry name" value="Glyco_trans_1_4"/>
    <property type="match status" value="1"/>
</dbReference>
<evidence type="ECO:0000313" key="1">
    <source>
        <dbReference type="EMBL" id="EFL50816.1"/>
    </source>
</evidence>
<name>E1JXP3_SOLFR</name>
<reference evidence="1 2" key="1">
    <citation type="submission" date="2010-08" db="EMBL/GenBank/DDBJ databases">
        <title>The draft genome of Desulfovibrio fructosovorans JJ.</title>
        <authorList>
            <consortium name="US DOE Joint Genome Institute (JGI-PGF)"/>
            <person name="Lucas S."/>
            <person name="Copeland A."/>
            <person name="Lapidus A."/>
            <person name="Cheng J.-F."/>
            <person name="Bruce D."/>
            <person name="Goodwin L."/>
            <person name="Pitluck S."/>
            <person name="Land M.L."/>
            <person name="Hauser L."/>
            <person name="Chang Y.-J."/>
            <person name="Jeffries C."/>
            <person name="Wall J.D."/>
            <person name="Stahl D.A."/>
            <person name="Arkin A.P."/>
            <person name="Dehal P."/>
            <person name="Stolyar S.M."/>
            <person name="Hazen T.C."/>
            <person name="Woyke T.J."/>
        </authorList>
    </citation>
    <scope>NUCLEOTIDE SEQUENCE [LARGE SCALE GENOMIC DNA]</scope>
    <source>
        <strain evidence="1 2">JJ</strain>
    </source>
</reference>
<dbReference type="RefSeq" id="WP_005994159.1">
    <property type="nucleotide sequence ID" value="NZ_AECZ01000015.1"/>
</dbReference>
<organism evidence="1 2">
    <name type="scientific">Solidesulfovibrio fructosivorans JJ]</name>
    <dbReference type="NCBI Taxonomy" id="596151"/>
    <lineage>
        <taxon>Bacteria</taxon>
        <taxon>Pseudomonadati</taxon>
        <taxon>Thermodesulfobacteriota</taxon>
        <taxon>Desulfovibrionia</taxon>
        <taxon>Desulfovibrionales</taxon>
        <taxon>Desulfovibrionaceae</taxon>
        <taxon>Solidesulfovibrio</taxon>
    </lineage>
</organism>
<sequence>MARGLCLVLAGELGSPHFRRWCNQLRDADLDVRLVHTGAAPPASLAGYEDCVLYLPRIPADAPDHALGMFGGWGRRPWWTPRGFLYRALRLLGLVPSGRSTLWLSLLLLFLRPRLVHSHGLNVNWQNHLLPVRKALSRLPASRRPPWIYSSWGTDLDFFPRFRKDQAQGIQDTLPHVDVLVTECDRDRDLAREFGFRGLFWGKLPMFGGMTESELSLPQAPAAARRLILVKGRDNTLPLEKGGDPVGRARFALDALESLGDRLKGWRVVVLQASPSIRPRAKALAAGGMDIRAPGRLSYEKVLALYAQARIFMAVTVNDGLPSSLCEAFGLGAFPIYSDLPSVAEWIRPGENGFLIPADDPQAIKDALSRAMEDDALVTAAAVYNRELVRQRLEYGAVRQRVLALYHDVAALRRNP</sequence>
<dbReference type="EMBL" id="AECZ01000015">
    <property type="protein sequence ID" value="EFL50816.1"/>
    <property type="molecule type" value="Genomic_DNA"/>
</dbReference>
<dbReference type="STRING" id="596151.DesfrDRAFT_2392"/>
<dbReference type="GO" id="GO:0016757">
    <property type="term" value="F:glycosyltransferase activity"/>
    <property type="evidence" value="ECO:0007669"/>
    <property type="project" value="TreeGrafter"/>
</dbReference>